<dbReference type="OrthoDB" id="428480at2759"/>
<dbReference type="PRINTS" id="PR00738">
    <property type="entry name" value="GLHYDRLASE20"/>
</dbReference>
<dbReference type="InterPro" id="IPR052764">
    <property type="entry name" value="GH20_Enzymes"/>
</dbReference>
<dbReference type="CDD" id="cd06564">
    <property type="entry name" value="GH20_DspB_LnbB-like"/>
    <property type="match status" value="1"/>
</dbReference>
<dbReference type="PANTHER" id="PTHR43678:SF1">
    <property type="entry name" value="BETA-N-ACETYLHEXOSAMINIDASE"/>
    <property type="match status" value="1"/>
</dbReference>
<protein>
    <recommendedName>
        <fullName evidence="3">beta-N-acetylhexosaminidase</fullName>
        <ecNumber evidence="3">3.2.1.52</ecNumber>
    </recommendedName>
</protein>
<evidence type="ECO:0000313" key="10">
    <source>
        <dbReference type="EMBL" id="KAF7350454.1"/>
    </source>
</evidence>
<sequence>MKSILSVRFCLSTLAFIGLLQLDRFGAAAVSLQPQIPSVASFSPNSDDSGFVLSASTQIVVDSTFQSSGSPSLIDYAKTFRDDLISLSGFTSLPQVQAGSLEDSHTSPVIFLTLGATDHNYLSGLATDEGYDFVVSSQSYIIKGSGAIGAWWGTRTLLQQVALTTESSDGIILAAGSGSDTPGWEVRGFMLDAARHWFEPSFLADLCIYASFFKLQTFHIHASDNLWDQNFISGPDWRKTNQNETWTKDEFAVLQATCSARGITIIPEVDTPGHSLPITKWKPELGIPKSPDLLNLSHPDTIPTIKAIWDEVLPWFESAEVSIGADEYDASLANDYISFVNDMSQYISQKSGKSIRIWGTNEPSSTLSINMNVTIQHWDFPGDSIPVQLMERGYRVINSEQQFLYLDGKTSDAGQFPVELDQDLMWSGAPDGGGWAPNIFTEHDSSNNTSPQNPLLRGSIMAIWNDWGNNATTPLEIYYQLARSLAVFAEKTWAGSGVRDTQLTRDQFNSIYDTLNAAAPGQNLNRAVAPQPNNILFQYPTVSQPQMSSFDSVGPPYTLKFTIKPTSSSEISVPLFDGTSMLVPYDGGVIFSGTDSKLHVQSLAFEDPTTRIRYPLPYELPTDVYTTVEIHATRNYTYALIDGNTYWWTTELDIWGEYMKPANMSFAAPSRFIRAEGFNGELRNVSLVLGS</sequence>
<evidence type="ECO:0000259" key="8">
    <source>
        <dbReference type="Pfam" id="PF00728"/>
    </source>
</evidence>
<dbReference type="Proteomes" id="UP000620124">
    <property type="component" value="Unassembled WGS sequence"/>
</dbReference>
<comment type="caution">
    <text evidence="10">The sequence shown here is derived from an EMBL/GenBank/DDBJ whole genome shotgun (WGS) entry which is preliminary data.</text>
</comment>
<keyword evidence="5" id="KW-0326">Glycosidase</keyword>
<reference evidence="10" key="1">
    <citation type="submission" date="2020-05" db="EMBL/GenBank/DDBJ databases">
        <title>Mycena genomes resolve the evolution of fungal bioluminescence.</title>
        <authorList>
            <person name="Tsai I.J."/>
        </authorList>
    </citation>
    <scope>NUCLEOTIDE SEQUENCE</scope>
    <source>
        <strain evidence="10">CCC161011</strain>
    </source>
</reference>
<dbReference type="InterPro" id="IPR025705">
    <property type="entry name" value="Beta_hexosaminidase_sua/sub"/>
</dbReference>
<evidence type="ECO:0000256" key="5">
    <source>
        <dbReference type="ARBA" id="ARBA00023295"/>
    </source>
</evidence>
<feature type="signal peptide" evidence="7">
    <location>
        <begin position="1"/>
        <end position="28"/>
    </location>
</feature>
<feature type="active site" description="Proton donor" evidence="6">
    <location>
        <position position="327"/>
    </location>
</feature>
<comment type="similarity">
    <text evidence="2">Belongs to the glycosyl hydrolase 20 family.</text>
</comment>
<evidence type="ECO:0000256" key="3">
    <source>
        <dbReference type="ARBA" id="ARBA00012663"/>
    </source>
</evidence>
<dbReference type="SUPFAM" id="SSF55545">
    <property type="entry name" value="beta-N-acetylhexosaminidase-like domain"/>
    <property type="match status" value="1"/>
</dbReference>
<dbReference type="InterPro" id="IPR017853">
    <property type="entry name" value="GH"/>
</dbReference>
<dbReference type="InterPro" id="IPR015882">
    <property type="entry name" value="HEX_bac_N"/>
</dbReference>
<accession>A0A8H7CU24</accession>
<dbReference type="Gene3D" id="3.20.20.80">
    <property type="entry name" value="Glycosidases"/>
    <property type="match status" value="1"/>
</dbReference>
<evidence type="ECO:0000313" key="11">
    <source>
        <dbReference type="Proteomes" id="UP000620124"/>
    </source>
</evidence>
<proteinExistence type="inferred from homology"/>
<gene>
    <name evidence="10" type="ORF">MVEN_01350900</name>
</gene>
<dbReference type="PANTHER" id="PTHR43678">
    <property type="entry name" value="PUTATIVE (AFU_ORTHOLOGUE AFUA_2G00640)-RELATED"/>
    <property type="match status" value="1"/>
</dbReference>
<evidence type="ECO:0000259" key="9">
    <source>
        <dbReference type="Pfam" id="PF02838"/>
    </source>
</evidence>
<keyword evidence="4 10" id="KW-0378">Hydrolase</keyword>
<dbReference type="EC" id="3.2.1.52" evidence="3"/>
<feature type="domain" description="Beta-hexosaminidase bacterial type N-terminal" evidence="9">
    <location>
        <begin position="36"/>
        <end position="161"/>
    </location>
</feature>
<keyword evidence="11" id="KW-1185">Reference proteome</keyword>
<evidence type="ECO:0000256" key="7">
    <source>
        <dbReference type="SAM" id="SignalP"/>
    </source>
</evidence>
<organism evidence="10 11">
    <name type="scientific">Mycena venus</name>
    <dbReference type="NCBI Taxonomy" id="2733690"/>
    <lineage>
        <taxon>Eukaryota</taxon>
        <taxon>Fungi</taxon>
        <taxon>Dikarya</taxon>
        <taxon>Basidiomycota</taxon>
        <taxon>Agaricomycotina</taxon>
        <taxon>Agaricomycetes</taxon>
        <taxon>Agaricomycetidae</taxon>
        <taxon>Agaricales</taxon>
        <taxon>Marasmiineae</taxon>
        <taxon>Mycenaceae</taxon>
        <taxon>Mycena</taxon>
    </lineage>
</organism>
<dbReference type="Pfam" id="PF00728">
    <property type="entry name" value="Glyco_hydro_20"/>
    <property type="match status" value="1"/>
</dbReference>
<comment type="catalytic activity">
    <reaction evidence="1">
        <text>Hydrolysis of terminal non-reducing N-acetyl-D-hexosamine residues in N-acetyl-beta-D-hexosaminides.</text>
        <dbReference type="EC" id="3.2.1.52"/>
    </reaction>
</comment>
<evidence type="ECO:0000256" key="6">
    <source>
        <dbReference type="PIRSR" id="PIRSR625705-1"/>
    </source>
</evidence>
<dbReference type="InterPro" id="IPR029018">
    <property type="entry name" value="Hex-like_dom2"/>
</dbReference>
<dbReference type="InterPro" id="IPR015883">
    <property type="entry name" value="Glyco_hydro_20_cat"/>
</dbReference>
<dbReference type="AlphaFoldDB" id="A0A8H7CU24"/>
<evidence type="ECO:0000256" key="4">
    <source>
        <dbReference type="ARBA" id="ARBA00022801"/>
    </source>
</evidence>
<evidence type="ECO:0000256" key="1">
    <source>
        <dbReference type="ARBA" id="ARBA00001231"/>
    </source>
</evidence>
<evidence type="ECO:0000256" key="2">
    <source>
        <dbReference type="ARBA" id="ARBA00006285"/>
    </source>
</evidence>
<dbReference type="GO" id="GO:0004563">
    <property type="term" value="F:beta-N-acetylhexosaminidase activity"/>
    <property type="evidence" value="ECO:0007669"/>
    <property type="project" value="UniProtKB-EC"/>
</dbReference>
<feature type="domain" description="Glycoside hydrolase family 20 catalytic" evidence="8">
    <location>
        <begin position="186"/>
        <end position="494"/>
    </location>
</feature>
<feature type="chain" id="PRO_5034890106" description="beta-N-acetylhexosaminidase" evidence="7">
    <location>
        <begin position="29"/>
        <end position="691"/>
    </location>
</feature>
<name>A0A8H7CU24_9AGAR</name>
<dbReference type="Gene3D" id="3.30.379.10">
    <property type="entry name" value="Chitobiase/beta-hexosaminidase domain 2-like"/>
    <property type="match status" value="1"/>
</dbReference>
<dbReference type="Pfam" id="PF02838">
    <property type="entry name" value="Glyco_hydro_20b"/>
    <property type="match status" value="1"/>
</dbReference>
<keyword evidence="7" id="KW-0732">Signal</keyword>
<dbReference type="EMBL" id="JACAZI010000010">
    <property type="protein sequence ID" value="KAF7350454.1"/>
    <property type="molecule type" value="Genomic_DNA"/>
</dbReference>
<dbReference type="SUPFAM" id="SSF51445">
    <property type="entry name" value="(Trans)glycosidases"/>
    <property type="match status" value="1"/>
</dbReference>
<dbReference type="GO" id="GO:0005975">
    <property type="term" value="P:carbohydrate metabolic process"/>
    <property type="evidence" value="ECO:0007669"/>
    <property type="project" value="InterPro"/>
</dbReference>